<name>A0A9W9FIK0_9EURO</name>
<dbReference type="SMART" id="SM00317">
    <property type="entry name" value="SET"/>
    <property type="match status" value="1"/>
</dbReference>
<dbReference type="InterPro" id="IPR001214">
    <property type="entry name" value="SET_dom"/>
</dbReference>
<evidence type="ECO:0000313" key="2">
    <source>
        <dbReference type="EMBL" id="KAJ5100809.1"/>
    </source>
</evidence>
<reference evidence="2" key="1">
    <citation type="submission" date="2022-11" db="EMBL/GenBank/DDBJ databases">
        <authorList>
            <person name="Petersen C."/>
        </authorList>
    </citation>
    <scope>NUCLEOTIDE SEQUENCE</scope>
    <source>
        <strain evidence="2">IBT 30069</strain>
    </source>
</reference>
<dbReference type="InterPro" id="IPR053185">
    <property type="entry name" value="SET_domain_protein"/>
</dbReference>
<comment type="caution">
    <text evidence="2">The sequence shown here is derived from an EMBL/GenBank/DDBJ whole genome shotgun (WGS) entry which is preliminary data.</text>
</comment>
<proteinExistence type="predicted"/>
<keyword evidence="3" id="KW-1185">Reference proteome</keyword>
<reference evidence="2" key="2">
    <citation type="journal article" date="2023" name="IMA Fungus">
        <title>Comparative genomic study of the Penicillium genus elucidates a diverse pangenome and 15 lateral gene transfer events.</title>
        <authorList>
            <person name="Petersen C."/>
            <person name="Sorensen T."/>
            <person name="Nielsen M.R."/>
            <person name="Sondergaard T.E."/>
            <person name="Sorensen J.L."/>
            <person name="Fitzpatrick D.A."/>
            <person name="Frisvad J.C."/>
            <person name="Nielsen K.L."/>
        </authorList>
    </citation>
    <scope>NUCLEOTIDE SEQUENCE</scope>
    <source>
        <strain evidence="2">IBT 30069</strain>
    </source>
</reference>
<dbReference type="CDD" id="cd20071">
    <property type="entry name" value="SET_SMYD"/>
    <property type="match status" value="1"/>
</dbReference>
<dbReference type="OrthoDB" id="265717at2759"/>
<organism evidence="2 3">
    <name type="scientific">Penicillium angulare</name>
    <dbReference type="NCBI Taxonomy" id="116970"/>
    <lineage>
        <taxon>Eukaryota</taxon>
        <taxon>Fungi</taxon>
        <taxon>Dikarya</taxon>
        <taxon>Ascomycota</taxon>
        <taxon>Pezizomycotina</taxon>
        <taxon>Eurotiomycetes</taxon>
        <taxon>Eurotiomycetidae</taxon>
        <taxon>Eurotiales</taxon>
        <taxon>Aspergillaceae</taxon>
        <taxon>Penicillium</taxon>
    </lineage>
</organism>
<sequence length="280" mass="30988">MYELNDVPGKGKGLVAAERIVKGTRLLSEAPVFRVSRDNSNIKILKAIVETELQRLTVGQKAAFFDLTNIYGDAHSNSLGIARTNALPLEGSNKASSGLFLEASRINHSCRHNAQNTWNENIGELTIHALRDIDAGQEITISYLAGTSDFVERQLRLKETFKFTCKCELCSLPLAKRQLSDDRLTKIQGIDNLIGSFLWNGGKPVVALNILRIMFDLFEEEGIWDGRIARAYKDAFEIAMGQNDSPRAQVFATRAGGQPYNNKVEVLRQPAFCTTARGVG</sequence>
<protein>
    <submittedName>
        <fullName evidence="2">SET domain-containing protein</fullName>
    </submittedName>
</protein>
<dbReference type="SUPFAM" id="SSF82199">
    <property type="entry name" value="SET domain"/>
    <property type="match status" value="1"/>
</dbReference>
<dbReference type="Gene3D" id="2.170.270.10">
    <property type="entry name" value="SET domain"/>
    <property type="match status" value="1"/>
</dbReference>
<evidence type="ECO:0000313" key="3">
    <source>
        <dbReference type="Proteomes" id="UP001149165"/>
    </source>
</evidence>
<accession>A0A9W9FIK0</accession>
<dbReference type="PROSITE" id="PS50280">
    <property type="entry name" value="SET"/>
    <property type="match status" value="1"/>
</dbReference>
<evidence type="ECO:0000259" key="1">
    <source>
        <dbReference type="PROSITE" id="PS50280"/>
    </source>
</evidence>
<dbReference type="Proteomes" id="UP001149165">
    <property type="component" value="Unassembled WGS sequence"/>
</dbReference>
<dbReference type="AlphaFoldDB" id="A0A9W9FIK0"/>
<dbReference type="Pfam" id="PF00856">
    <property type="entry name" value="SET"/>
    <property type="match status" value="1"/>
</dbReference>
<dbReference type="PANTHER" id="PTHR47332">
    <property type="entry name" value="SET DOMAIN-CONTAINING PROTEIN 5"/>
    <property type="match status" value="1"/>
</dbReference>
<dbReference type="InterPro" id="IPR046341">
    <property type="entry name" value="SET_dom_sf"/>
</dbReference>
<dbReference type="EMBL" id="JAPQKH010000004">
    <property type="protein sequence ID" value="KAJ5100809.1"/>
    <property type="molecule type" value="Genomic_DNA"/>
</dbReference>
<gene>
    <name evidence="2" type="ORF">N7456_006861</name>
</gene>
<feature type="domain" description="SET" evidence="1">
    <location>
        <begin position="1"/>
        <end position="144"/>
    </location>
</feature>
<dbReference type="PANTHER" id="PTHR47332:SF2">
    <property type="entry name" value="SET-6"/>
    <property type="match status" value="1"/>
</dbReference>